<dbReference type="EMBL" id="CAJHNJ030000049">
    <property type="protein sequence ID" value="CAG9132453.1"/>
    <property type="molecule type" value="Genomic_DNA"/>
</dbReference>
<dbReference type="InterPro" id="IPR035899">
    <property type="entry name" value="DBL_dom_sf"/>
</dbReference>
<comment type="caution">
    <text evidence="3">The sequence shown here is derived from an EMBL/GenBank/DDBJ whole genome shotgun (WGS) entry which is preliminary data.</text>
</comment>
<dbReference type="PANTHER" id="PTHR22826">
    <property type="entry name" value="RHO GUANINE EXCHANGE FACTOR-RELATED"/>
    <property type="match status" value="1"/>
</dbReference>
<feature type="domain" description="DH" evidence="2">
    <location>
        <begin position="77"/>
        <end position="205"/>
    </location>
</feature>
<organism evidence="3 4">
    <name type="scientific">Plutella xylostella</name>
    <name type="common">Diamondback moth</name>
    <name type="synonym">Plutella maculipennis</name>
    <dbReference type="NCBI Taxonomy" id="51655"/>
    <lineage>
        <taxon>Eukaryota</taxon>
        <taxon>Metazoa</taxon>
        <taxon>Ecdysozoa</taxon>
        <taxon>Arthropoda</taxon>
        <taxon>Hexapoda</taxon>
        <taxon>Insecta</taxon>
        <taxon>Pterygota</taxon>
        <taxon>Neoptera</taxon>
        <taxon>Endopterygota</taxon>
        <taxon>Lepidoptera</taxon>
        <taxon>Glossata</taxon>
        <taxon>Ditrysia</taxon>
        <taxon>Yponomeutoidea</taxon>
        <taxon>Plutellidae</taxon>
        <taxon>Plutella</taxon>
    </lineage>
</organism>
<evidence type="ECO:0000256" key="1">
    <source>
        <dbReference type="ARBA" id="ARBA00022658"/>
    </source>
</evidence>
<proteinExistence type="predicted"/>
<keyword evidence="4" id="KW-1185">Reference proteome</keyword>
<sequence length="205" mass="23737">MNKWLVRVLEDGDGGAVTTRQGYVPAWVLLDVDACPERDQTALAARRQDTRQGYVPAWVLLDVDACPERDQTALAARRQAVVRELIETEEEFGRDMQQVVTRYMKPMDKAKTPKTVFDNRELLFNNFRQIAEFHTTVLLEGIKYYAGEPRMLGRALLRMEREFDKHVAYCRDEPAAQRLLATDPHVNKYFQFDKHVAYCRDEPAA</sequence>
<dbReference type="Gene3D" id="1.20.900.10">
    <property type="entry name" value="Dbl homology (DH) domain"/>
    <property type="match status" value="1"/>
</dbReference>
<dbReference type="Pfam" id="PF00621">
    <property type="entry name" value="RhoGEF"/>
    <property type="match status" value="1"/>
</dbReference>
<dbReference type="SUPFAM" id="SSF48065">
    <property type="entry name" value="DBL homology domain (DH-domain)"/>
    <property type="match status" value="1"/>
</dbReference>
<dbReference type="InterPro" id="IPR051336">
    <property type="entry name" value="RhoGEF_Guanine_NuclExch_SF"/>
</dbReference>
<dbReference type="PROSITE" id="PS50010">
    <property type="entry name" value="DH_2"/>
    <property type="match status" value="1"/>
</dbReference>
<accession>A0A8S4FUP8</accession>
<gene>
    <name evidence="3" type="ORF">PLXY2_LOCUS10701</name>
</gene>
<evidence type="ECO:0000313" key="4">
    <source>
        <dbReference type="Proteomes" id="UP000653454"/>
    </source>
</evidence>
<dbReference type="GO" id="GO:0005737">
    <property type="term" value="C:cytoplasm"/>
    <property type="evidence" value="ECO:0007669"/>
    <property type="project" value="TreeGrafter"/>
</dbReference>
<keyword evidence="1" id="KW-0344">Guanine-nucleotide releasing factor</keyword>
<reference evidence="3" key="1">
    <citation type="submission" date="2020-11" db="EMBL/GenBank/DDBJ databases">
        <authorList>
            <person name="Whiteford S."/>
        </authorList>
    </citation>
    <scope>NUCLEOTIDE SEQUENCE</scope>
</reference>
<protein>
    <submittedName>
        <fullName evidence="3">(diamondback moth) hypothetical protein</fullName>
    </submittedName>
</protein>
<evidence type="ECO:0000259" key="2">
    <source>
        <dbReference type="PROSITE" id="PS50010"/>
    </source>
</evidence>
<name>A0A8S4FUP8_PLUXY</name>
<dbReference type="InterPro" id="IPR000219">
    <property type="entry name" value="DH_dom"/>
</dbReference>
<dbReference type="Proteomes" id="UP000653454">
    <property type="component" value="Unassembled WGS sequence"/>
</dbReference>
<evidence type="ECO:0000313" key="3">
    <source>
        <dbReference type="EMBL" id="CAG9132453.1"/>
    </source>
</evidence>
<dbReference type="GO" id="GO:0005085">
    <property type="term" value="F:guanyl-nucleotide exchange factor activity"/>
    <property type="evidence" value="ECO:0007669"/>
    <property type="project" value="UniProtKB-KW"/>
</dbReference>
<dbReference type="AlphaFoldDB" id="A0A8S4FUP8"/>